<dbReference type="PANTHER" id="PTHR13190:SF1">
    <property type="entry name" value="AUTOPHAGY-RELATED 2, ISOFORM A"/>
    <property type="match status" value="1"/>
</dbReference>
<keyword evidence="8" id="KW-0445">Lipid transport</keyword>
<evidence type="ECO:0000256" key="8">
    <source>
        <dbReference type="ARBA" id="ARBA00023055"/>
    </source>
</evidence>
<comment type="catalytic activity">
    <reaction evidence="10">
        <text>a 1,2-diacyl-sn-glycero-3-phospho-L-serine(in) = a 1,2-diacyl-sn-glycero-3-phospho-L-serine(out)</text>
        <dbReference type="Rhea" id="RHEA:38663"/>
        <dbReference type="ChEBI" id="CHEBI:57262"/>
    </reaction>
</comment>
<sequence>MYAANEWLNDIRSNQIHSILRGVGSFSIVCQIIQGMMDLIRLPIQQYQKDRRIIRGLQRGANSFTLNTVMAILELTNKVVGSIQVGRNLCCLINESKVSNYCDLNYPDKNQLVSSLI</sequence>
<proteinExistence type="inferred from homology"/>
<keyword evidence="12" id="KW-1185">Reference proteome</keyword>
<dbReference type="Proteomes" id="UP000694888">
    <property type="component" value="Unplaced"/>
</dbReference>
<evidence type="ECO:0000313" key="13">
    <source>
        <dbReference type="RefSeq" id="XP_035827053.1"/>
    </source>
</evidence>
<dbReference type="RefSeq" id="XP_035827053.1">
    <property type="nucleotide sequence ID" value="XM_035971160.1"/>
</dbReference>
<comment type="similarity">
    <text evidence="3">Belongs to the ATG2 family.</text>
</comment>
<dbReference type="PANTHER" id="PTHR13190">
    <property type="entry name" value="AUTOPHAGY-RELATED 2, ISOFORM A"/>
    <property type="match status" value="1"/>
</dbReference>
<evidence type="ECO:0000256" key="5">
    <source>
        <dbReference type="ARBA" id="ARBA00022448"/>
    </source>
</evidence>
<evidence type="ECO:0000256" key="2">
    <source>
        <dbReference type="ARBA" id="ARBA00004623"/>
    </source>
</evidence>
<evidence type="ECO:0000256" key="3">
    <source>
        <dbReference type="ARBA" id="ARBA00009714"/>
    </source>
</evidence>
<protein>
    <recommendedName>
        <fullName evidence="4">Autophagy-related protein 2</fullName>
    </recommendedName>
</protein>
<accession>A0ABM1VXB0</accession>
<evidence type="ECO:0000256" key="10">
    <source>
        <dbReference type="ARBA" id="ARBA00024479"/>
    </source>
</evidence>
<name>A0ABM1VXB0_APLCA</name>
<evidence type="ECO:0000256" key="6">
    <source>
        <dbReference type="ARBA" id="ARBA00022824"/>
    </source>
</evidence>
<keyword evidence="7" id="KW-0072">Autophagy</keyword>
<dbReference type="InterPro" id="IPR026849">
    <property type="entry name" value="ATG2"/>
</dbReference>
<comment type="subcellular location">
    <subcellularLocation>
        <location evidence="1">Endoplasmic reticulum membrane</location>
        <topology evidence="1">Peripheral membrane protein</topology>
    </subcellularLocation>
    <subcellularLocation>
        <location evidence="2">Preautophagosomal structure membrane</location>
        <topology evidence="2">Peripheral membrane protein</topology>
    </subcellularLocation>
</comment>
<evidence type="ECO:0000256" key="7">
    <source>
        <dbReference type="ARBA" id="ARBA00023006"/>
    </source>
</evidence>
<keyword evidence="5" id="KW-0813">Transport</keyword>
<gene>
    <name evidence="13" type="primary">LOC118478162</name>
</gene>
<keyword evidence="9" id="KW-0472">Membrane</keyword>
<keyword evidence="6" id="KW-0256">Endoplasmic reticulum</keyword>
<comment type="catalytic activity">
    <reaction evidence="11">
        <text>a 1,2-diacyl-sn-glycero-3-phosphoethanolamine(in) = a 1,2-diacyl-sn-glycero-3-phosphoethanolamine(out)</text>
        <dbReference type="Rhea" id="RHEA:38895"/>
        <dbReference type="ChEBI" id="CHEBI:64612"/>
    </reaction>
</comment>
<reference evidence="13" key="1">
    <citation type="submission" date="2025-08" db="UniProtKB">
        <authorList>
            <consortium name="RefSeq"/>
        </authorList>
    </citation>
    <scope>IDENTIFICATION</scope>
</reference>
<dbReference type="GeneID" id="118478162"/>
<evidence type="ECO:0000256" key="11">
    <source>
        <dbReference type="ARBA" id="ARBA00024615"/>
    </source>
</evidence>
<evidence type="ECO:0000256" key="4">
    <source>
        <dbReference type="ARBA" id="ARBA00018070"/>
    </source>
</evidence>
<evidence type="ECO:0000256" key="1">
    <source>
        <dbReference type="ARBA" id="ARBA00004406"/>
    </source>
</evidence>
<evidence type="ECO:0000256" key="9">
    <source>
        <dbReference type="ARBA" id="ARBA00023136"/>
    </source>
</evidence>
<dbReference type="Pfam" id="PF13329">
    <property type="entry name" value="ATG2_CAD"/>
    <property type="match status" value="1"/>
</dbReference>
<organism evidence="12 13">
    <name type="scientific">Aplysia californica</name>
    <name type="common">California sea hare</name>
    <dbReference type="NCBI Taxonomy" id="6500"/>
    <lineage>
        <taxon>Eukaryota</taxon>
        <taxon>Metazoa</taxon>
        <taxon>Spiralia</taxon>
        <taxon>Lophotrochozoa</taxon>
        <taxon>Mollusca</taxon>
        <taxon>Gastropoda</taxon>
        <taxon>Heterobranchia</taxon>
        <taxon>Euthyneura</taxon>
        <taxon>Tectipleura</taxon>
        <taxon>Aplysiida</taxon>
        <taxon>Aplysioidea</taxon>
        <taxon>Aplysiidae</taxon>
        <taxon>Aplysia</taxon>
    </lineage>
</organism>
<evidence type="ECO:0000313" key="12">
    <source>
        <dbReference type="Proteomes" id="UP000694888"/>
    </source>
</evidence>